<organism evidence="5 6">
    <name type="scientific">Candidatus Nitrosocosmicus arcticus</name>
    <dbReference type="NCBI Taxonomy" id="2035267"/>
    <lineage>
        <taxon>Archaea</taxon>
        <taxon>Nitrososphaerota</taxon>
        <taxon>Nitrososphaeria</taxon>
        <taxon>Nitrososphaerales</taxon>
        <taxon>Nitrososphaeraceae</taxon>
        <taxon>Candidatus Nitrosocosmicus</taxon>
    </lineage>
</organism>
<dbReference type="InterPro" id="IPR007115">
    <property type="entry name" value="6-PTP_synth/QueD"/>
</dbReference>
<dbReference type="GO" id="GO:0046872">
    <property type="term" value="F:metal ion binding"/>
    <property type="evidence" value="ECO:0007669"/>
    <property type="project" value="UniProtKB-KW"/>
</dbReference>
<dbReference type="SUPFAM" id="SSF55620">
    <property type="entry name" value="Tetrahydrobiopterin biosynthesis enzymes-like"/>
    <property type="match status" value="1"/>
</dbReference>
<proteinExistence type="predicted"/>
<dbReference type="Pfam" id="PF01242">
    <property type="entry name" value="PTPS"/>
    <property type="match status" value="1"/>
</dbReference>
<comment type="cofactor">
    <cofactor evidence="1">
        <name>Zn(2+)</name>
        <dbReference type="ChEBI" id="CHEBI:29105"/>
    </cofactor>
</comment>
<evidence type="ECO:0008006" key="7">
    <source>
        <dbReference type="Google" id="ProtNLM"/>
    </source>
</evidence>
<evidence type="ECO:0000313" key="5">
    <source>
        <dbReference type="EMBL" id="TVP40513.1"/>
    </source>
</evidence>
<keyword evidence="3" id="KW-0862">Zinc</keyword>
<gene>
    <name evidence="5" type="ORF">NARC_70094</name>
</gene>
<dbReference type="PANTHER" id="PTHR12589">
    <property type="entry name" value="PYRUVOYL TETRAHYDROBIOPTERIN SYNTHASE"/>
    <property type="match status" value="1"/>
</dbReference>
<keyword evidence="6" id="KW-1185">Reference proteome</keyword>
<dbReference type="InterPro" id="IPR038418">
    <property type="entry name" value="6-PTP_synth/QueD_sf"/>
</dbReference>
<name>A0A557SV96_9ARCH</name>
<protein>
    <recommendedName>
        <fullName evidence="7">6-pyruvoyl tetrahydropterin synthase</fullName>
    </recommendedName>
</protein>
<evidence type="ECO:0000313" key="6">
    <source>
        <dbReference type="Proteomes" id="UP000315289"/>
    </source>
</evidence>
<keyword evidence="2" id="KW-0479">Metal-binding</keyword>
<keyword evidence="4" id="KW-0456">Lyase</keyword>
<evidence type="ECO:0000256" key="2">
    <source>
        <dbReference type="ARBA" id="ARBA00022723"/>
    </source>
</evidence>
<comment type="caution">
    <text evidence="5">The sequence shown here is derived from an EMBL/GenBank/DDBJ whole genome shotgun (WGS) entry which is preliminary data.</text>
</comment>
<accession>A0A557SV96</accession>
<evidence type="ECO:0000256" key="1">
    <source>
        <dbReference type="ARBA" id="ARBA00001947"/>
    </source>
</evidence>
<dbReference type="EMBL" id="VOAH01000007">
    <property type="protein sequence ID" value="TVP40513.1"/>
    <property type="molecule type" value="Genomic_DNA"/>
</dbReference>
<evidence type="ECO:0000256" key="3">
    <source>
        <dbReference type="ARBA" id="ARBA00022833"/>
    </source>
</evidence>
<reference evidence="5 6" key="1">
    <citation type="journal article" date="2019" name="Front. Microbiol.">
        <title>Ammonia Oxidation by the Arctic Terrestrial Thaumarchaeote Candidatus Nitrosocosmicus arcticus Is Stimulated by Increasing Temperatures.</title>
        <authorList>
            <person name="Alves R.J.E."/>
            <person name="Kerou M."/>
            <person name="Zappe A."/>
            <person name="Bittner R."/>
            <person name="Abby S.S."/>
            <person name="Schmidt H.A."/>
            <person name="Pfeifer K."/>
            <person name="Schleper C."/>
        </authorList>
    </citation>
    <scope>NUCLEOTIDE SEQUENCE [LARGE SCALE GENOMIC DNA]</scope>
    <source>
        <strain evidence="5 6">Kfb</strain>
    </source>
</reference>
<evidence type="ECO:0000256" key="4">
    <source>
        <dbReference type="ARBA" id="ARBA00023239"/>
    </source>
</evidence>
<dbReference type="RefSeq" id="WP_261377832.1">
    <property type="nucleotide sequence ID" value="NZ_ML675583.1"/>
</dbReference>
<dbReference type="AlphaFoldDB" id="A0A557SV96"/>
<dbReference type="GO" id="GO:0016829">
    <property type="term" value="F:lyase activity"/>
    <property type="evidence" value="ECO:0007669"/>
    <property type="project" value="UniProtKB-KW"/>
</dbReference>
<dbReference type="Proteomes" id="UP000315289">
    <property type="component" value="Unassembled WGS sequence"/>
</dbReference>
<sequence length="261" mass="30416">MDKDLKYIGQSKKLIKNRTGYSISKLLEFLEIEYNYDNVLNDSELSIDFKIGDKFIKIIENDNDMNEFKIIQERFPFVDMIAIGRSSYLGKINEMHNIFLFDKESKQVGSIFIEDPSLSFDYAHILPLVEKCSIIHGHTSTVMVEIIGEMKNNLVIDFSEAKKLIKEALYQIDHKFFINRKYLKKEDKDHFFIEFDGPKGYFDLKVPKYTTYLLEGEATVENLSTEIIRMLADKMPENVQALGVYIYEGVNKGAHILSYIR</sequence>
<dbReference type="PANTHER" id="PTHR12589:SF7">
    <property type="entry name" value="6-PYRUVOYL TETRAHYDROBIOPTERIN SYNTHASE"/>
    <property type="match status" value="1"/>
</dbReference>
<dbReference type="Gene3D" id="3.30.479.10">
    <property type="entry name" value="6-pyruvoyl tetrahydropterin synthase/QueD"/>
    <property type="match status" value="1"/>
</dbReference>